<protein>
    <submittedName>
        <fullName evidence="1">Uncharacterized protein</fullName>
    </submittedName>
</protein>
<comment type="caution">
    <text evidence="1">The sequence shown here is derived from an EMBL/GenBank/DDBJ whole genome shotgun (WGS) entry which is preliminary data.</text>
</comment>
<proteinExistence type="predicted"/>
<evidence type="ECO:0000313" key="1">
    <source>
        <dbReference type="EMBL" id="KAK9986714.1"/>
    </source>
</evidence>
<dbReference type="EMBL" id="JAZDWU010000011">
    <property type="protein sequence ID" value="KAK9986714.1"/>
    <property type="molecule type" value="Genomic_DNA"/>
</dbReference>
<gene>
    <name evidence="1" type="ORF">SO802_031665</name>
</gene>
<evidence type="ECO:0000313" key="2">
    <source>
        <dbReference type="Proteomes" id="UP001459277"/>
    </source>
</evidence>
<organism evidence="1 2">
    <name type="scientific">Lithocarpus litseifolius</name>
    <dbReference type="NCBI Taxonomy" id="425828"/>
    <lineage>
        <taxon>Eukaryota</taxon>
        <taxon>Viridiplantae</taxon>
        <taxon>Streptophyta</taxon>
        <taxon>Embryophyta</taxon>
        <taxon>Tracheophyta</taxon>
        <taxon>Spermatophyta</taxon>
        <taxon>Magnoliopsida</taxon>
        <taxon>eudicotyledons</taxon>
        <taxon>Gunneridae</taxon>
        <taxon>Pentapetalae</taxon>
        <taxon>rosids</taxon>
        <taxon>fabids</taxon>
        <taxon>Fagales</taxon>
        <taxon>Fagaceae</taxon>
        <taxon>Lithocarpus</taxon>
    </lineage>
</organism>
<name>A0AAW2BP78_9ROSI</name>
<dbReference type="AlphaFoldDB" id="A0AAW2BP78"/>
<reference evidence="1 2" key="1">
    <citation type="submission" date="2024-01" db="EMBL/GenBank/DDBJ databases">
        <title>A telomere-to-telomere, gap-free genome of sweet tea (Lithocarpus litseifolius).</title>
        <authorList>
            <person name="Zhou J."/>
        </authorList>
    </citation>
    <scope>NUCLEOTIDE SEQUENCE [LARGE SCALE GENOMIC DNA]</scope>
    <source>
        <strain evidence="1">Zhou-2022a</strain>
        <tissue evidence="1">Leaf</tissue>
    </source>
</reference>
<accession>A0AAW2BP78</accession>
<keyword evidence="2" id="KW-1185">Reference proteome</keyword>
<dbReference type="Proteomes" id="UP001459277">
    <property type="component" value="Unassembled WGS sequence"/>
</dbReference>
<sequence length="147" mass="15644">MRVLLRDIKCAFGKLNCFGGDGLNRFGMVSVWLVLVDFVGLVVCCDVWWCCSGGSVGLHFQGLNVGVGDFGKLGGYNGLGLGQPAGSGASSDGRWSGILSAHRQCPFGVIYIVLSSCFVEALNFLNQRSFSGCTEVGLVFNYVVTDK</sequence>